<sequence>MHVIETTQGMRPEYAAYLYGHVALCLLSQGEIEEAAHVGLRGFERGQQKVGFPAYVAGLAFWYQQDFPAAYKHFSEAANAPIIKGDQQAAAAFWAARVAEHTQPTHVYDVWLRRAAVHAESLYGLLAAQRLEQAKHEASPLSGHLSSVGLKGAEAALTHVDLDAVMSMGEGRHFFALLQVGEQGRAEMLARSMWSVALSDPVRARSLQVVVHAAGMWALADQMEHILRNVAPQELQETVEPLPVLKPRHGFKLNPALVYAVARMESNFDGNALSPAGAYGMMQIRPQTAGFIVASYINHDTRNPATVPVPVDMPRRLKDVSYNLELGQLYMKYLASSVARNEGQDTTTEQADLLRVLASYNAGPQAITRWESTQKLSSNDPLYYIETLPNVETRHYVRNVLKTAWLYAHRMRESSPSLKSLSEGKWPSFRREEALRESPS</sequence>
<keyword evidence="3" id="KW-0732">Signal</keyword>
<comment type="caution">
    <text evidence="6">The sequence shown here is derived from an EMBL/GenBank/DDBJ whole genome shotgun (WGS) entry which is preliminary data.</text>
</comment>
<protein>
    <submittedName>
        <fullName evidence="6">Lytic murein transglycosylase</fullName>
    </submittedName>
</protein>
<dbReference type="PANTHER" id="PTHR37423:SF2">
    <property type="entry name" value="MEMBRANE-BOUND LYTIC MUREIN TRANSGLYCOSYLASE C"/>
    <property type="match status" value="1"/>
</dbReference>
<dbReference type="Proteomes" id="UP001062901">
    <property type="component" value="Unassembled WGS sequence"/>
</dbReference>
<evidence type="ECO:0000256" key="2">
    <source>
        <dbReference type="ARBA" id="ARBA00009387"/>
    </source>
</evidence>
<evidence type="ECO:0000256" key="4">
    <source>
        <dbReference type="SAM" id="MobiDB-lite"/>
    </source>
</evidence>
<feature type="domain" description="Transglycosylase SLT" evidence="5">
    <location>
        <begin position="251"/>
        <end position="375"/>
    </location>
</feature>
<dbReference type="EMBL" id="BAQD01000087">
    <property type="protein sequence ID" value="GBQ08248.1"/>
    <property type="molecule type" value="Genomic_DNA"/>
</dbReference>
<feature type="region of interest" description="Disordered" evidence="4">
    <location>
        <begin position="417"/>
        <end position="440"/>
    </location>
</feature>
<dbReference type="Pfam" id="PF01464">
    <property type="entry name" value="SLT"/>
    <property type="match status" value="1"/>
</dbReference>
<proteinExistence type="inferred from homology"/>
<reference evidence="6" key="1">
    <citation type="submission" date="2013-04" db="EMBL/GenBank/DDBJ databases">
        <title>The genome sequencing project of 58 acetic acid bacteria.</title>
        <authorList>
            <person name="Okamoto-Kainuma A."/>
            <person name="Ishikawa M."/>
            <person name="Umino S."/>
            <person name="Koizumi Y."/>
            <person name="Shiwa Y."/>
            <person name="Yoshikawa H."/>
            <person name="Matsutani M."/>
            <person name="Matsushita K."/>
        </authorList>
    </citation>
    <scope>NUCLEOTIDE SEQUENCE</scope>
    <source>
        <strain evidence="6">DSM 15669</strain>
    </source>
</reference>
<dbReference type="SUPFAM" id="SSF53955">
    <property type="entry name" value="Lysozyme-like"/>
    <property type="match status" value="1"/>
</dbReference>
<evidence type="ECO:0000256" key="3">
    <source>
        <dbReference type="ARBA" id="ARBA00022729"/>
    </source>
</evidence>
<dbReference type="PANTHER" id="PTHR37423">
    <property type="entry name" value="SOLUBLE LYTIC MUREIN TRANSGLYCOSYLASE-RELATED"/>
    <property type="match status" value="1"/>
</dbReference>
<comment type="similarity">
    <text evidence="1">Belongs to the transglycosylase Slt family.</text>
</comment>
<organism evidence="6 7">
    <name type="scientific">Saccharibacter floricola DSM 15669</name>
    <dbReference type="NCBI Taxonomy" id="1123227"/>
    <lineage>
        <taxon>Bacteria</taxon>
        <taxon>Pseudomonadati</taxon>
        <taxon>Pseudomonadota</taxon>
        <taxon>Alphaproteobacteria</taxon>
        <taxon>Acetobacterales</taxon>
        <taxon>Acetobacteraceae</taxon>
        <taxon>Saccharibacter</taxon>
    </lineage>
</organism>
<accession>A0ABQ0P1B8</accession>
<dbReference type="SUPFAM" id="SSF48435">
    <property type="entry name" value="Bacterial muramidases"/>
    <property type="match status" value="1"/>
</dbReference>
<name>A0ABQ0P1B8_9PROT</name>
<comment type="similarity">
    <text evidence="2">Belongs to the virb1 family.</text>
</comment>
<dbReference type="Gene3D" id="1.25.20.10">
    <property type="entry name" value="Bacterial muramidases"/>
    <property type="match status" value="1"/>
</dbReference>
<evidence type="ECO:0000313" key="6">
    <source>
        <dbReference type="EMBL" id="GBQ08248.1"/>
    </source>
</evidence>
<dbReference type="InterPro" id="IPR008939">
    <property type="entry name" value="Lytic_TGlycosylase_superhlx_U"/>
</dbReference>
<gene>
    <name evidence="6" type="ORF">AA15669_1699</name>
</gene>
<dbReference type="InterPro" id="IPR008258">
    <property type="entry name" value="Transglycosylase_SLT_dom_1"/>
</dbReference>
<evidence type="ECO:0000259" key="5">
    <source>
        <dbReference type="Pfam" id="PF01464"/>
    </source>
</evidence>
<evidence type="ECO:0000256" key="1">
    <source>
        <dbReference type="ARBA" id="ARBA00007734"/>
    </source>
</evidence>
<dbReference type="InterPro" id="IPR023346">
    <property type="entry name" value="Lysozyme-like_dom_sf"/>
</dbReference>
<evidence type="ECO:0000313" key="7">
    <source>
        <dbReference type="Proteomes" id="UP001062901"/>
    </source>
</evidence>
<feature type="compositionally biased region" description="Basic and acidic residues" evidence="4">
    <location>
        <begin position="429"/>
        <end position="440"/>
    </location>
</feature>
<dbReference type="Gene3D" id="1.10.530.10">
    <property type="match status" value="1"/>
</dbReference>
<keyword evidence="7" id="KW-1185">Reference proteome</keyword>